<reference evidence="3" key="1">
    <citation type="submission" date="2020-07" db="EMBL/GenBank/DDBJ databases">
        <title>Multicomponent nature underlies the extraordinary mechanical properties of spider dragline silk.</title>
        <authorList>
            <person name="Kono N."/>
            <person name="Nakamura H."/>
            <person name="Mori M."/>
            <person name="Yoshida Y."/>
            <person name="Ohtoshi R."/>
            <person name="Malay A.D."/>
            <person name="Moran D.A.P."/>
            <person name="Tomita M."/>
            <person name="Numata K."/>
            <person name="Arakawa K."/>
        </authorList>
    </citation>
    <scope>NUCLEOTIDE SEQUENCE</scope>
</reference>
<dbReference type="AlphaFoldDB" id="A0A8X6G599"/>
<organism evidence="3 4">
    <name type="scientific">Trichonephila clavata</name>
    <name type="common">Joro spider</name>
    <name type="synonym">Nephila clavata</name>
    <dbReference type="NCBI Taxonomy" id="2740835"/>
    <lineage>
        <taxon>Eukaryota</taxon>
        <taxon>Metazoa</taxon>
        <taxon>Ecdysozoa</taxon>
        <taxon>Arthropoda</taxon>
        <taxon>Chelicerata</taxon>
        <taxon>Arachnida</taxon>
        <taxon>Araneae</taxon>
        <taxon>Araneomorphae</taxon>
        <taxon>Entelegynae</taxon>
        <taxon>Araneoidea</taxon>
        <taxon>Nephilidae</taxon>
        <taxon>Trichonephila</taxon>
    </lineage>
</organism>
<feature type="signal peptide" evidence="2">
    <location>
        <begin position="1"/>
        <end position="16"/>
    </location>
</feature>
<feature type="compositionally biased region" description="Low complexity" evidence="1">
    <location>
        <begin position="202"/>
        <end position="212"/>
    </location>
</feature>
<evidence type="ECO:0000313" key="3">
    <source>
        <dbReference type="EMBL" id="GFQ74608.1"/>
    </source>
</evidence>
<dbReference type="Proteomes" id="UP000887116">
    <property type="component" value="Unassembled WGS sequence"/>
</dbReference>
<dbReference type="OrthoDB" id="6420087at2759"/>
<dbReference type="EMBL" id="BMAO01011558">
    <property type="protein sequence ID" value="GFQ74608.1"/>
    <property type="molecule type" value="Genomic_DNA"/>
</dbReference>
<feature type="chain" id="PRO_5036467410" evidence="2">
    <location>
        <begin position="17"/>
        <end position="529"/>
    </location>
</feature>
<sequence>MSLWWMLMAALSVATGASQLQSELGMRSKRRPSESDRVTIDLSALRPSLPGLVLYKYGDLAPKLVQVDLSSLNPRLQPHVIWPQFNELETDERPFDMENLDAIPYLSEEETLMPKAQPQRMSRVWGDMYDFVADAPSQDRLLSLHGSLPVADEVIVPLDWEEQKGSKKKGADKKRNVFLTNGWRAGGDRGQQNLSGAGKIPSSLSSFLSAKSSQERLPSRKRERESEDTSASRSHQGMGEPQSSARTSLEEAARIPGQESWSVPRQYWTLPDVFGPSAVNNWHHHRQTELRTGRFFKAAVSTFTIPSPPSEKVLLIRPLEPNADSSITRNKITSFLLSKNLPFRITRIKNINNGGIAIYLTTDEDVSKLSQELSKNADFASFSISKPTLRKPRFILFGVNSSYNKDSITKALLLKNYMFKDGGLEVNFSMKLKSSNNWVISINLHLNPIIKDHGPLYLNFERVRIETHLYPSCNALLVVPHKESLLASDAALRMITIQLLVILGAQLRMSDLDQTFQKITNAVIKTAQF</sequence>
<protein>
    <submittedName>
        <fullName evidence="3">Uncharacterized protein</fullName>
    </submittedName>
</protein>
<accession>A0A8X6G599</accession>
<feature type="compositionally biased region" description="Polar residues" evidence="1">
    <location>
        <begin position="229"/>
        <end position="247"/>
    </location>
</feature>
<feature type="compositionally biased region" description="Basic and acidic residues" evidence="1">
    <location>
        <begin position="213"/>
        <end position="227"/>
    </location>
</feature>
<comment type="caution">
    <text evidence="3">The sequence shown here is derived from an EMBL/GenBank/DDBJ whole genome shotgun (WGS) entry which is preliminary data.</text>
</comment>
<evidence type="ECO:0000256" key="1">
    <source>
        <dbReference type="SAM" id="MobiDB-lite"/>
    </source>
</evidence>
<evidence type="ECO:0000313" key="4">
    <source>
        <dbReference type="Proteomes" id="UP000887116"/>
    </source>
</evidence>
<keyword evidence="4" id="KW-1185">Reference proteome</keyword>
<keyword evidence="2" id="KW-0732">Signal</keyword>
<name>A0A8X6G599_TRICU</name>
<evidence type="ECO:0000256" key="2">
    <source>
        <dbReference type="SAM" id="SignalP"/>
    </source>
</evidence>
<gene>
    <name evidence="3" type="primary">NCL1_27060</name>
    <name evidence="3" type="ORF">TNCT_307171</name>
</gene>
<feature type="region of interest" description="Disordered" evidence="1">
    <location>
        <begin position="180"/>
        <end position="256"/>
    </location>
</feature>
<proteinExistence type="predicted"/>